<protein>
    <submittedName>
        <fullName evidence="2">BnaCnng40150D protein</fullName>
    </submittedName>
</protein>
<dbReference type="EMBL" id="LK034136">
    <property type="protein sequence ID" value="CDY62384.1"/>
    <property type="molecule type" value="Genomic_DNA"/>
</dbReference>
<dbReference type="PaxDb" id="3708-A0A078JDA1"/>
<evidence type="ECO:0000313" key="3">
    <source>
        <dbReference type="Proteomes" id="UP000028999"/>
    </source>
</evidence>
<keyword evidence="3" id="KW-1185">Reference proteome</keyword>
<reference evidence="2 3" key="1">
    <citation type="journal article" date="2014" name="Science">
        <title>Plant genetics. Early allopolyploid evolution in the post-Neolithic Brassica napus oilseed genome.</title>
        <authorList>
            <person name="Chalhoub B."/>
            <person name="Denoeud F."/>
            <person name="Liu S."/>
            <person name="Parkin I.A."/>
            <person name="Tang H."/>
            <person name="Wang X."/>
            <person name="Chiquet J."/>
            <person name="Belcram H."/>
            <person name="Tong C."/>
            <person name="Samans B."/>
            <person name="Correa M."/>
            <person name="Da Silva C."/>
            <person name="Just J."/>
            <person name="Falentin C."/>
            <person name="Koh C.S."/>
            <person name="Le Clainche I."/>
            <person name="Bernard M."/>
            <person name="Bento P."/>
            <person name="Noel B."/>
            <person name="Labadie K."/>
            <person name="Alberti A."/>
            <person name="Charles M."/>
            <person name="Arnaud D."/>
            <person name="Guo H."/>
            <person name="Daviaud C."/>
            <person name="Alamery S."/>
            <person name="Jabbari K."/>
            <person name="Zhao M."/>
            <person name="Edger P.P."/>
            <person name="Chelaifa H."/>
            <person name="Tack D."/>
            <person name="Lassalle G."/>
            <person name="Mestiri I."/>
            <person name="Schnel N."/>
            <person name="Le Paslier M.C."/>
            <person name="Fan G."/>
            <person name="Renault V."/>
            <person name="Bayer P.E."/>
            <person name="Golicz A.A."/>
            <person name="Manoli S."/>
            <person name="Lee T.H."/>
            <person name="Thi V.H."/>
            <person name="Chalabi S."/>
            <person name="Hu Q."/>
            <person name="Fan C."/>
            <person name="Tollenaere R."/>
            <person name="Lu Y."/>
            <person name="Battail C."/>
            <person name="Shen J."/>
            <person name="Sidebottom C.H."/>
            <person name="Wang X."/>
            <person name="Canaguier A."/>
            <person name="Chauveau A."/>
            <person name="Berard A."/>
            <person name="Deniot G."/>
            <person name="Guan M."/>
            <person name="Liu Z."/>
            <person name="Sun F."/>
            <person name="Lim Y.P."/>
            <person name="Lyons E."/>
            <person name="Town C.D."/>
            <person name="Bancroft I."/>
            <person name="Wang X."/>
            <person name="Meng J."/>
            <person name="Ma J."/>
            <person name="Pires J.C."/>
            <person name="King G.J."/>
            <person name="Brunel D."/>
            <person name="Delourme R."/>
            <person name="Renard M."/>
            <person name="Aury J.M."/>
            <person name="Adams K.L."/>
            <person name="Batley J."/>
            <person name="Snowdon R.J."/>
            <person name="Tost J."/>
            <person name="Edwards D."/>
            <person name="Zhou Y."/>
            <person name="Hua W."/>
            <person name="Sharpe A.G."/>
            <person name="Paterson A.H."/>
            <person name="Guan C."/>
            <person name="Wincker P."/>
        </authorList>
    </citation>
    <scope>NUCLEOTIDE SEQUENCE [LARGE SCALE GENOMIC DNA]</scope>
    <source>
        <strain evidence="3">cv. Darmor-bzh</strain>
    </source>
</reference>
<feature type="region of interest" description="Disordered" evidence="1">
    <location>
        <begin position="25"/>
        <end position="65"/>
    </location>
</feature>
<evidence type="ECO:0000313" key="2">
    <source>
        <dbReference type="EMBL" id="CDY62384.1"/>
    </source>
</evidence>
<name>A0A078JDA1_BRANA</name>
<sequence>MVWFRAGSSATKLAVRRILNQGTRTPRYLPSQNRSFHSTLYRPNPQSAASAPQCLPRGASTRLGS</sequence>
<organism evidence="2 3">
    <name type="scientific">Brassica napus</name>
    <name type="common">Rape</name>
    <dbReference type="NCBI Taxonomy" id="3708"/>
    <lineage>
        <taxon>Eukaryota</taxon>
        <taxon>Viridiplantae</taxon>
        <taxon>Streptophyta</taxon>
        <taxon>Embryophyta</taxon>
        <taxon>Tracheophyta</taxon>
        <taxon>Spermatophyta</taxon>
        <taxon>Magnoliopsida</taxon>
        <taxon>eudicotyledons</taxon>
        <taxon>Gunneridae</taxon>
        <taxon>Pentapetalae</taxon>
        <taxon>rosids</taxon>
        <taxon>malvids</taxon>
        <taxon>Brassicales</taxon>
        <taxon>Brassicaceae</taxon>
        <taxon>Brassiceae</taxon>
        <taxon>Brassica</taxon>
    </lineage>
</organism>
<proteinExistence type="predicted"/>
<dbReference type="STRING" id="3708.A0A078JDA1"/>
<dbReference type="Gramene" id="CDY62384">
    <property type="protein sequence ID" value="CDY62384"/>
    <property type="gene ID" value="GSBRNA2T00036220001"/>
</dbReference>
<accession>A0A078JDA1</accession>
<dbReference type="Proteomes" id="UP000028999">
    <property type="component" value="Unassembled WGS sequence"/>
</dbReference>
<gene>
    <name evidence="2" type="primary">BnaCnng40150D</name>
    <name evidence="2" type="ORF">GSBRNA2T00036220001</name>
</gene>
<dbReference type="AlphaFoldDB" id="A0A078JDA1"/>
<feature type="compositionally biased region" description="Polar residues" evidence="1">
    <location>
        <begin position="25"/>
        <end position="38"/>
    </location>
</feature>
<evidence type="ECO:0000256" key="1">
    <source>
        <dbReference type="SAM" id="MobiDB-lite"/>
    </source>
</evidence>